<dbReference type="EMBL" id="JACIDN010000007">
    <property type="protein sequence ID" value="MBB3904160.1"/>
    <property type="molecule type" value="Genomic_DNA"/>
</dbReference>
<evidence type="ECO:0000313" key="2">
    <source>
        <dbReference type="EMBL" id="GLS45178.1"/>
    </source>
</evidence>
<dbReference type="EMBL" id="BSPG01000018">
    <property type="protein sequence ID" value="GLS45178.1"/>
    <property type="molecule type" value="Genomic_DNA"/>
</dbReference>
<proteinExistence type="predicted"/>
<feature type="transmembrane region" description="Helical" evidence="1">
    <location>
        <begin position="107"/>
        <end position="128"/>
    </location>
</feature>
<keyword evidence="1" id="KW-0812">Transmembrane</keyword>
<evidence type="ECO:0000313" key="5">
    <source>
        <dbReference type="Proteomes" id="UP001156881"/>
    </source>
</evidence>
<reference evidence="3 4" key="3">
    <citation type="submission" date="2020-08" db="EMBL/GenBank/DDBJ databases">
        <title>Genomic Encyclopedia of Type Strains, Phase IV (KMG-IV): sequencing the most valuable type-strain genomes for metagenomic binning, comparative biology and taxonomic classification.</title>
        <authorList>
            <person name="Goeker M."/>
        </authorList>
    </citation>
    <scope>NUCLEOTIDE SEQUENCE [LARGE SCALE GENOMIC DNA]</scope>
    <source>
        <strain evidence="3 4">DSM 24105</strain>
    </source>
</reference>
<comment type="caution">
    <text evidence="3">The sequence shown here is derived from an EMBL/GenBank/DDBJ whole genome shotgun (WGS) entry which is preliminary data.</text>
</comment>
<reference evidence="2" key="4">
    <citation type="submission" date="2023-01" db="EMBL/GenBank/DDBJ databases">
        <title>Draft genome sequence of Methylobacterium brachythecii strain NBRC 107710.</title>
        <authorList>
            <person name="Sun Q."/>
            <person name="Mori K."/>
        </authorList>
    </citation>
    <scope>NUCLEOTIDE SEQUENCE</scope>
    <source>
        <strain evidence="2">NBRC 107710</strain>
    </source>
</reference>
<name>A0A7W6F892_9HYPH</name>
<keyword evidence="1" id="KW-0472">Membrane</keyword>
<dbReference type="Proteomes" id="UP001156881">
    <property type="component" value="Unassembled WGS sequence"/>
</dbReference>
<evidence type="ECO:0000313" key="4">
    <source>
        <dbReference type="Proteomes" id="UP000517759"/>
    </source>
</evidence>
<keyword evidence="1" id="KW-1133">Transmembrane helix</keyword>
<organism evidence="3 4">
    <name type="scientific">Methylobacterium brachythecii</name>
    <dbReference type="NCBI Taxonomy" id="1176177"/>
    <lineage>
        <taxon>Bacteria</taxon>
        <taxon>Pseudomonadati</taxon>
        <taxon>Pseudomonadota</taxon>
        <taxon>Alphaproteobacteria</taxon>
        <taxon>Hyphomicrobiales</taxon>
        <taxon>Methylobacteriaceae</taxon>
        <taxon>Methylobacterium</taxon>
    </lineage>
</organism>
<gene>
    <name evidence="2" type="ORF">GCM10007884_31670</name>
    <name evidence="3" type="ORF">GGR33_003679</name>
</gene>
<protein>
    <submittedName>
        <fullName evidence="3">Uncharacterized protein</fullName>
    </submittedName>
</protein>
<evidence type="ECO:0000313" key="3">
    <source>
        <dbReference type="EMBL" id="MBB3904160.1"/>
    </source>
</evidence>
<dbReference type="RefSeq" id="WP_183507777.1">
    <property type="nucleotide sequence ID" value="NZ_BSPG01000018.1"/>
</dbReference>
<keyword evidence="5" id="KW-1185">Reference proteome</keyword>
<feature type="transmembrane region" description="Helical" evidence="1">
    <location>
        <begin position="9"/>
        <end position="29"/>
    </location>
</feature>
<dbReference type="AlphaFoldDB" id="A0A7W6F892"/>
<dbReference type="Proteomes" id="UP000517759">
    <property type="component" value="Unassembled WGS sequence"/>
</dbReference>
<feature type="transmembrane region" description="Helical" evidence="1">
    <location>
        <begin position="35"/>
        <end position="52"/>
    </location>
</feature>
<feature type="transmembrane region" description="Helical" evidence="1">
    <location>
        <begin position="73"/>
        <end position="95"/>
    </location>
</feature>
<accession>A0A7W6F892</accession>
<evidence type="ECO:0000256" key="1">
    <source>
        <dbReference type="SAM" id="Phobius"/>
    </source>
</evidence>
<feature type="transmembrane region" description="Helical" evidence="1">
    <location>
        <begin position="140"/>
        <end position="157"/>
    </location>
</feature>
<reference evidence="5" key="2">
    <citation type="journal article" date="2019" name="Int. J. Syst. Evol. Microbiol.">
        <title>The Global Catalogue of Microorganisms (GCM) 10K type strain sequencing project: providing services to taxonomists for standard genome sequencing and annotation.</title>
        <authorList>
            <consortium name="The Broad Institute Genomics Platform"/>
            <consortium name="The Broad Institute Genome Sequencing Center for Infectious Disease"/>
            <person name="Wu L."/>
            <person name="Ma J."/>
        </authorList>
    </citation>
    <scope>NUCLEOTIDE SEQUENCE [LARGE SCALE GENOMIC DNA]</scope>
    <source>
        <strain evidence="5">NBRC 107710</strain>
    </source>
</reference>
<sequence length="182" mass="20423">MRGAFEFKALWSLVGLVVAAFLLTKLVPYHPRGTALRSIFFVISGWGLFAYWRPFRVAILTRGWPDGSGLYAIMVWMVCASYNLNIAIATFWRLAGQPAFLINNALFDFWIVLGIAAMTIAVTVPDLFGKDVPPRDKIQLGSAWTIMFALVLYLTVVHPDLGPLADWIRPYIDSGHAYRDPD</sequence>
<reference evidence="2" key="1">
    <citation type="journal article" date="2014" name="Int. J. Syst. Evol. Microbiol.">
        <title>Complete genome of a new Firmicutes species belonging to the dominant human colonic microbiota ('Ruminococcus bicirculans') reveals two chromosomes and a selective capacity to utilize plant glucans.</title>
        <authorList>
            <consortium name="NISC Comparative Sequencing Program"/>
            <person name="Wegmann U."/>
            <person name="Louis P."/>
            <person name="Goesmann A."/>
            <person name="Henrissat B."/>
            <person name="Duncan S.H."/>
            <person name="Flint H.J."/>
        </authorList>
    </citation>
    <scope>NUCLEOTIDE SEQUENCE</scope>
    <source>
        <strain evidence="2">NBRC 107710</strain>
    </source>
</reference>